<evidence type="ECO:0000256" key="1">
    <source>
        <dbReference type="ARBA" id="ARBA00022737"/>
    </source>
</evidence>
<keyword evidence="5" id="KW-1185">Reference proteome</keyword>
<evidence type="ECO:0000313" key="5">
    <source>
        <dbReference type="Proteomes" id="UP000887569"/>
    </source>
</evidence>
<dbReference type="Proteomes" id="UP000887569">
    <property type="component" value="Unplaced"/>
</dbReference>
<evidence type="ECO:0000256" key="3">
    <source>
        <dbReference type="SAM" id="Phobius"/>
    </source>
</evidence>
<feature type="region of interest" description="Disordered" evidence="2">
    <location>
        <begin position="141"/>
        <end position="174"/>
    </location>
</feature>
<feature type="region of interest" description="Disordered" evidence="2">
    <location>
        <begin position="188"/>
        <end position="230"/>
    </location>
</feature>
<keyword evidence="3" id="KW-1133">Transmembrane helix</keyword>
<dbReference type="PANTHER" id="PTHR24637">
    <property type="entry name" value="COLLAGEN"/>
    <property type="match status" value="1"/>
</dbReference>
<evidence type="ECO:0000313" key="6">
    <source>
        <dbReference type="WBParaSite" id="PgR002_g187_t01"/>
    </source>
</evidence>
<dbReference type="WBParaSite" id="PgR002_g187_t01">
    <property type="protein sequence ID" value="PgR002_g187_t01"/>
    <property type="gene ID" value="PgR002_g187"/>
</dbReference>
<feature type="domain" description="Nematode cuticle collagen N-terminal" evidence="4">
    <location>
        <begin position="16"/>
        <end position="68"/>
    </location>
</feature>
<evidence type="ECO:0000259" key="4">
    <source>
        <dbReference type="SMART" id="SM01088"/>
    </source>
</evidence>
<reference evidence="6" key="1">
    <citation type="submission" date="2022-11" db="UniProtKB">
        <authorList>
            <consortium name="WormBaseParasite"/>
        </authorList>
    </citation>
    <scope>IDENTIFICATION</scope>
</reference>
<dbReference type="InterPro" id="IPR002486">
    <property type="entry name" value="Col_cuticle_N"/>
</dbReference>
<dbReference type="Gene3D" id="1.20.5.320">
    <property type="entry name" value="6-Phosphogluconate Dehydrogenase, domain 3"/>
    <property type="match status" value="1"/>
</dbReference>
<protein>
    <submittedName>
        <fullName evidence="6">Nematode cuticle collagen N-terminal domain-containing protein</fullName>
    </submittedName>
</protein>
<feature type="compositionally biased region" description="Pro residues" evidence="2">
    <location>
        <begin position="190"/>
        <end position="209"/>
    </location>
</feature>
<proteinExistence type="predicted"/>
<dbReference type="SMART" id="SM01088">
    <property type="entry name" value="Col_cuticle_N"/>
    <property type="match status" value="1"/>
</dbReference>
<keyword evidence="3" id="KW-0812">Transmembrane</keyword>
<feature type="transmembrane region" description="Helical" evidence="3">
    <location>
        <begin position="21"/>
        <end position="40"/>
    </location>
</feature>
<dbReference type="AlphaFoldDB" id="A0A915ABH1"/>
<organism evidence="5 6">
    <name type="scientific">Parascaris univalens</name>
    <name type="common">Nematode worm</name>
    <dbReference type="NCBI Taxonomy" id="6257"/>
    <lineage>
        <taxon>Eukaryota</taxon>
        <taxon>Metazoa</taxon>
        <taxon>Ecdysozoa</taxon>
        <taxon>Nematoda</taxon>
        <taxon>Chromadorea</taxon>
        <taxon>Rhabditida</taxon>
        <taxon>Spirurina</taxon>
        <taxon>Ascaridomorpha</taxon>
        <taxon>Ascaridoidea</taxon>
        <taxon>Ascarididae</taxon>
        <taxon>Parascaris</taxon>
    </lineage>
</organism>
<dbReference type="PANTHER" id="PTHR24637:SF288">
    <property type="entry name" value="NEMATODE CUTICLE COLLAGEN N-TERMINAL DOMAIN-CONTAINING PROTEIN"/>
    <property type="match status" value="1"/>
</dbReference>
<keyword evidence="3" id="KW-0472">Membrane</keyword>
<dbReference type="Pfam" id="PF01484">
    <property type="entry name" value="Col_cuticle_N"/>
    <property type="match status" value="1"/>
</dbReference>
<accession>A0A915ABH1</accession>
<name>A0A915ABH1_PARUN</name>
<dbReference type="GO" id="GO:0042302">
    <property type="term" value="F:structural constituent of cuticle"/>
    <property type="evidence" value="ECO:0007669"/>
    <property type="project" value="InterPro"/>
</dbReference>
<evidence type="ECO:0000256" key="2">
    <source>
        <dbReference type="SAM" id="MobiDB-lite"/>
    </source>
</evidence>
<keyword evidence="1" id="KW-0677">Repeat</keyword>
<sequence>NSMTVLDSEQQRRMRRGAFRAVVISTVAVMTSIVTLPVVYNNLQSLQSHIAVELDHCRIRSRDMWIEVFAIQDTMSSKGGPLQQQPSRRKRAWMFGKWVARDHAAINDGDYAGYPPSAEPLSLPPTLLPRNTQVERCCTCHQGPVGNPGPPGDDGADGEDGKSGVDGLPGRDGQILIRTDPITETCIICPPGPTGAPGPVGPKGPPGPKGAPGMPAPDGKKGEPGMVGPQ</sequence>